<feature type="region of interest" description="Disordered" evidence="1">
    <location>
        <begin position="1"/>
        <end position="20"/>
    </location>
</feature>
<dbReference type="InterPro" id="IPR011990">
    <property type="entry name" value="TPR-like_helical_dom_sf"/>
</dbReference>
<reference evidence="2 3" key="1">
    <citation type="submission" date="2015-01" db="EMBL/GenBank/DDBJ databases">
        <title>The Genome Sequence of Capronia semiimmersa CBS27337.</title>
        <authorList>
            <consortium name="The Broad Institute Genomics Platform"/>
            <person name="Cuomo C."/>
            <person name="de Hoog S."/>
            <person name="Gorbushina A."/>
            <person name="Stielow B."/>
            <person name="Teixiera M."/>
            <person name="Abouelleil A."/>
            <person name="Chapman S.B."/>
            <person name="Priest M."/>
            <person name="Young S.K."/>
            <person name="Wortman J."/>
            <person name="Nusbaum C."/>
            <person name="Birren B."/>
        </authorList>
    </citation>
    <scope>NUCLEOTIDE SEQUENCE [LARGE SCALE GENOMIC DNA]</scope>
    <source>
        <strain evidence="2 3">CBS 27337</strain>
    </source>
</reference>
<dbReference type="Gene3D" id="1.25.40.10">
    <property type="entry name" value="Tetratricopeptide repeat domain"/>
    <property type="match status" value="1"/>
</dbReference>
<keyword evidence="3" id="KW-1185">Reference proteome</keyword>
<dbReference type="SUPFAM" id="SSF48452">
    <property type="entry name" value="TPR-like"/>
    <property type="match status" value="1"/>
</dbReference>
<organism evidence="2 3">
    <name type="scientific">Phialophora macrospora</name>
    <dbReference type="NCBI Taxonomy" id="1851006"/>
    <lineage>
        <taxon>Eukaryota</taxon>
        <taxon>Fungi</taxon>
        <taxon>Dikarya</taxon>
        <taxon>Ascomycota</taxon>
        <taxon>Pezizomycotina</taxon>
        <taxon>Eurotiomycetes</taxon>
        <taxon>Chaetothyriomycetidae</taxon>
        <taxon>Chaetothyriales</taxon>
        <taxon>Herpotrichiellaceae</taxon>
        <taxon>Phialophora</taxon>
    </lineage>
</organism>
<feature type="compositionally biased region" description="Low complexity" evidence="1">
    <location>
        <begin position="1"/>
        <end position="10"/>
    </location>
</feature>
<evidence type="ECO:0000256" key="1">
    <source>
        <dbReference type="SAM" id="MobiDB-lite"/>
    </source>
</evidence>
<protein>
    <submittedName>
        <fullName evidence="2">Uncharacterized protein</fullName>
    </submittedName>
</protein>
<sequence>MSKPKAFLKQSKSKKKAEQALDTADDFQAAGVDFEEAAGKWRAGDGAKSMRFFCRAIEVYDQGLQKFPASLDLAYNKARILLEIATHPLLVPHLPRPLLEVLQQALDAHRYALHLDQDNPDTLFNAAQVLTATAEAYAKDDGHADQDALQPLEEALELQDRCLSIQELKFEEYIQQQNEAARIAPGTSAEPGPALDNGQNDDDNDDGDQAANNSEDRWFSVIEPVTKDTLVDTVLAQLGTLTTLCSVLSSSEHSGPSSSLAWIEEYSSKLVKTKLPILLQDADSERLQEVALARANFVSELLKAGYTQDSIDPETYRRERDEAFRAPELGLERDFAALMANANSLVSFNAALAEGSPSNAISHAGSRWSALSAAIANMAIAAKLSDPLPDDIADTHFIRGNCSLLQHRLGQPPVSYSSAVVNSNQLLKNAETFYRNASKLYQDGDQKAIAQFRGAVAQALQNSTDAIANTAHNSKGQGEEWIRGQLEDMVDDGLIATLPSIAQMGSGVMRKAGDQS</sequence>
<evidence type="ECO:0000313" key="3">
    <source>
        <dbReference type="Proteomes" id="UP000054266"/>
    </source>
</evidence>
<dbReference type="EMBL" id="KN846960">
    <property type="protein sequence ID" value="KIW65149.1"/>
    <property type="molecule type" value="Genomic_DNA"/>
</dbReference>
<gene>
    <name evidence="2" type="ORF">PV04_07431</name>
</gene>
<proteinExistence type="predicted"/>
<evidence type="ECO:0000313" key="2">
    <source>
        <dbReference type="EMBL" id="KIW65149.1"/>
    </source>
</evidence>
<feature type="region of interest" description="Disordered" evidence="1">
    <location>
        <begin position="183"/>
        <end position="218"/>
    </location>
</feature>
<dbReference type="AlphaFoldDB" id="A0A0D2FZ37"/>
<accession>A0A0D2FZ37</accession>
<dbReference type="Proteomes" id="UP000054266">
    <property type="component" value="Unassembled WGS sequence"/>
</dbReference>
<name>A0A0D2FZ37_9EURO</name>
<dbReference type="HOGENOM" id="CLU_026017_0_0_1"/>
<feature type="compositionally biased region" description="Acidic residues" evidence="1">
    <location>
        <begin position="199"/>
        <end position="208"/>
    </location>
</feature>